<gene>
    <name evidence="2" type="ORF">Nepgr_032190</name>
</gene>
<dbReference type="Proteomes" id="UP001279734">
    <property type="component" value="Unassembled WGS sequence"/>
</dbReference>
<evidence type="ECO:0000313" key="2">
    <source>
        <dbReference type="EMBL" id="GMH30347.1"/>
    </source>
</evidence>
<dbReference type="EMBL" id="BSYO01000038">
    <property type="protein sequence ID" value="GMH30347.1"/>
    <property type="molecule type" value="Genomic_DNA"/>
</dbReference>
<reference evidence="2" key="1">
    <citation type="submission" date="2023-05" db="EMBL/GenBank/DDBJ databases">
        <title>Nepenthes gracilis genome sequencing.</title>
        <authorList>
            <person name="Fukushima K."/>
        </authorList>
    </citation>
    <scope>NUCLEOTIDE SEQUENCE</scope>
    <source>
        <strain evidence="2">SING2019-196</strain>
    </source>
</reference>
<feature type="transmembrane region" description="Helical" evidence="1">
    <location>
        <begin position="30"/>
        <end position="51"/>
    </location>
</feature>
<protein>
    <recommendedName>
        <fullName evidence="4">Tetraspanin-19</fullName>
    </recommendedName>
</protein>
<feature type="transmembrane region" description="Helical" evidence="1">
    <location>
        <begin position="152"/>
        <end position="171"/>
    </location>
</feature>
<organism evidence="2 3">
    <name type="scientific">Nepenthes gracilis</name>
    <name type="common">Slender pitcher plant</name>
    <dbReference type="NCBI Taxonomy" id="150966"/>
    <lineage>
        <taxon>Eukaryota</taxon>
        <taxon>Viridiplantae</taxon>
        <taxon>Streptophyta</taxon>
        <taxon>Embryophyta</taxon>
        <taxon>Tracheophyta</taxon>
        <taxon>Spermatophyta</taxon>
        <taxon>Magnoliopsida</taxon>
        <taxon>eudicotyledons</taxon>
        <taxon>Gunneridae</taxon>
        <taxon>Pentapetalae</taxon>
        <taxon>Caryophyllales</taxon>
        <taxon>Nepenthaceae</taxon>
        <taxon>Nepenthes</taxon>
    </lineage>
</organism>
<name>A0AAD3TKD6_NEPGR</name>
<proteinExistence type="predicted"/>
<feature type="transmembrane region" description="Helical" evidence="1">
    <location>
        <begin position="63"/>
        <end position="85"/>
    </location>
</feature>
<evidence type="ECO:0008006" key="4">
    <source>
        <dbReference type="Google" id="ProtNLM"/>
    </source>
</evidence>
<evidence type="ECO:0000256" key="1">
    <source>
        <dbReference type="SAM" id="Phobius"/>
    </source>
</evidence>
<keyword evidence="1" id="KW-0812">Transmembrane</keyword>
<feature type="transmembrane region" description="Helical" evidence="1">
    <location>
        <begin position="97"/>
        <end position="120"/>
    </location>
</feature>
<keyword evidence="1" id="KW-1133">Transmembrane helix</keyword>
<comment type="caution">
    <text evidence="2">The sequence shown here is derived from an EMBL/GenBank/DDBJ whole genome shotgun (WGS) entry which is preliminary data.</text>
</comment>
<evidence type="ECO:0000313" key="3">
    <source>
        <dbReference type="Proteomes" id="UP001279734"/>
    </source>
</evidence>
<dbReference type="AlphaFoldDB" id="A0AAD3TKD6"/>
<keyword evidence="1" id="KW-0472">Membrane</keyword>
<keyword evidence="3" id="KW-1185">Reference proteome</keyword>
<accession>A0AAD3TKD6</accession>
<sequence>MASVNAGMIAASVDSMARGSRSCVQISLKVANSIVAVAGIGIVLYSLWMIGVCFREKDDHRFYFSWFVCAFLAVGISFCVIACIGHAAANTRRGLCLSCYILLIFFILVAESFIIGDIFLNEDWKKDFPKDPSDRFDDFVDWVEDNCNAFKSMALLLAISQITSMIMAMILRTMRLHDYRSKFVVVDGHPYDKLPLLNHPAQPPAFVVAQAHHPQA</sequence>